<feature type="transmembrane region" description="Helical" evidence="1">
    <location>
        <begin position="541"/>
        <end position="562"/>
    </location>
</feature>
<keyword evidence="1" id="KW-1133">Transmembrane helix</keyword>
<keyword evidence="1" id="KW-0472">Membrane</keyword>
<name>A0A0D4ZYX6_9SPHN</name>
<dbReference type="InterPro" id="IPR036927">
    <property type="entry name" value="Cyt_c_oxase-like_su1_sf"/>
</dbReference>
<feature type="transmembrane region" description="Helical" evidence="1">
    <location>
        <begin position="583"/>
        <end position="606"/>
    </location>
</feature>
<evidence type="ECO:0000313" key="3">
    <source>
        <dbReference type="EMBL" id="AJW29235.1"/>
    </source>
</evidence>
<feature type="transmembrane region" description="Helical" evidence="1">
    <location>
        <begin position="282"/>
        <end position="303"/>
    </location>
</feature>
<evidence type="ECO:0000256" key="1">
    <source>
        <dbReference type="SAM" id="Phobius"/>
    </source>
</evidence>
<proteinExistence type="predicted"/>
<feature type="transmembrane region" description="Helical" evidence="1">
    <location>
        <begin position="12"/>
        <end position="34"/>
    </location>
</feature>
<keyword evidence="3" id="KW-0614">Plasmid</keyword>
<keyword evidence="3" id="KW-0560">Oxidoreductase</keyword>
<dbReference type="EMBL" id="KM017070">
    <property type="protein sequence ID" value="AJW29235.1"/>
    <property type="molecule type" value="Genomic_DNA"/>
</dbReference>
<dbReference type="AlphaFoldDB" id="A0A0D4ZYX6"/>
<evidence type="ECO:0000259" key="2">
    <source>
        <dbReference type="Pfam" id="PF22085"/>
    </source>
</evidence>
<feature type="transmembrane region" description="Helical" evidence="1">
    <location>
        <begin position="441"/>
        <end position="462"/>
    </location>
</feature>
<dbReference type="GO" id="GO:0020037">
    <property type="term" value="F:heme binding"/>
    <property type="evidence" value="ECO:0007669"/>
    <property type="project" value="InterPro"/>
</dbReference>
<dbReference type="PANTHER" id="PTHR10422:SF38">
    <property type="entry name" value="CYTOCHROME B SUBUNIT OF NITRIC OXIDE REDUCTASE"/>
    <property type="match status" value="1"/>
</dbReference>
<dbReference type="Pfam" id="PF22085">
    <property type="entry name" value="NorB_cytochrome_c-like"/>
    <property type="match status" value="1"/>
</dbReference>
<protein>
    <submittedName>
        <fullName evidence="3">Nitric-oxide reductase, quinol-dependent</fullName>
        <ecNumber evidence="3">1.7.2.5</ecNumber>
    </submittedName>
</protein>
<dbReference type="GO" id="GO:0009060">
    <property type="term" value="P:aerobic respiration"/>
    <property type="evidence" value="ECO:0007669"/>
    <property type="project" value="InterPro"/>
</dbReference>
<feature type="transmembrane region" description="Helical" evidence="1">
    <location>
        <begin position="363"/>
        <end position="389"/>
    </location>
</feature>
<dbReference type="Gene3D" id="1.20.210.10">
    <property type="entry name" value="Cytochrome c oxidase-like, subunit I domain"/>
    <property type="match status" value="1"/>
</dbReference>
<reference evidence="3" key="1">
    <citation type="submission" date="2014-06" db="EMBL/GenBank/DDBJ databases">
        <title>Molecular and ecological studies on carbamate pesticide degrading bacteria isolated from agricultural soils.</title>
        <authorList>
            <person name="Kim D.-U."/>
            <person name="Ka J.-O."/>
        </authorList>
    </citation>
    <scope>NUCLEOTIDE SEQUENCE</scope>
    <source>
        <strain evidence="3">NS2</strain>
        <plasmid evidence="3">201</plasmid>
    </source>
</reference>
<dbReference type="PANTHER" id="PTHR10422">
    <property type="entry name" value="CYTOCHROME C OXIDASE SUBUNIT 1"/>
    <property type="match status" value="1"/>
</dbReference>
<organism evidence="3">
    <name type="scientific">Sphingomonas sp. NS2</name>
    <dbReference type="NCBI Taxonomy" id="908605"/>
    <lineage>
        <taxon>Bacteria</taxon>
        <taxon>Pseudomonadati</taxon>
        <taxon>Pseudomonadota</taxon>
        <taxon>Alphaproteobacteria</taxon>
        <taxon>Sphingomonadales</taxon>
        <taxon>Sphingomonadaceae</taxon>
        <taxon>Sphingomonas</taxon>
    </lineage>
</organism>
<dbReference type="GO" id="GO:0016966">
    <property type="term" value="F:nitric oxide reductase activity"/>
    <property type="evidence" value="ECO:0007669"/>
    <property type="project" value="UniProtKB-EC"/>
</dbReference>
<dbReference type="Pfam" id="PF00115">
    <property type="entry name" value="COX1"/>
    <property type="match status" value="1"/>
</dbReference>
<sequence>MTRTEPVENLSHWWRRAVILTMVLGFGVLGLLMVKTYTNAPPVPEHVVDSRGQVVFTGADIRAGQQVFLKYGLMNNGSIWGHGGYLGPDFSASYLHAWALAVAEERAETRFGKAYVALTLADRAAIDGEVALQLRVNRYDPATATLTLLPAGVTAFDQQQSRWASYFEHPERNGGLAPSLITDKSELRQLTAFFGWAAWGSVAERPGTGHSYTNNFPYDPLAGNRPTGAALIWSALSFIALLGGTALALLAFGRFDYLGWHGTPASMQNWVISDAQRATVKYMGVAALLLLGQVFFGAAIAHYRADPGDFYGFDLASWFPSNLMRTWHLQSALFWIATSFVAGALFVAELLGGKTPPRQRLAIHVLFVAFAIVIVGSMLGEWAGILQWLPLSWFWFGNQGWEYLELGRFWQLLLIVGLCIWFVLLWRAVAPALRDPEHKSLARFFLLAGFAIPMFYLPALFFGSETNFTIVDAWRFWIIHLWVEGFFEFFVTVIVAILFYKMGLVHRLTALRTIYLDAILYFGGGLIGTGHHWYWTGQTEANMALSAVFSALEVVPLTMITLDAWSFVRTTKGQDSVVERHRWTFMFIMAVGFWNFLGAGVFGFLINTPIVSYYEVGTILTPNHGHAALMGVFGMLGIALMVFVLREAIEEEVWSKISRLIAIAFWGLNIGLALMILLSLLPGGLLQLHAVIENGYWYARELNFTGAPLPRLLEWLRMPGDLIFMFAGVLPLIVAVGWGYASLRRRPGHDPQIRLSPVER</sequence>
<gene>
    <name evidence="3" type="ORF">plasmid201_047</name>
</gene>
<feature type="transmembrane region" description="Helical" evidence="1">
    <location>
        <begin position="514"/>
        <end position="535"/>
    </location>
</feature>
<keyword evidence="1" id="KW-0812">Transmembrane</keyword>
<feature type="transmembrane region" description="Helical" evidence="1">
    <location>
        <begin position="409"/>
        <end position="429"/>
    </location>
</feature>
<feature type="transmembrane region" description="Helical" evidence="1">
    <location>
        <begin position="626"/>
        <end position="645"/>
    </location>
</feature>
<feature type="transmembrane region" description="Helical" evidence="1">
    <location>
        <begin position="474"/>
        <end position="502"/>
    </location>
</feature>
<geneLocation type="plasmid" evidence="3">
    <name>201</name>
</geneLocation>
<dbReference type="GO" id="GO:0004129">
    <property type="term" value="F:cytochrome-c oxidase activity"/>
    <property type="evidence" value="ECO:0007669"/>
    <property type="project" value="InterPro"/>
</dbReference>
<feature type="domain" description="Nitric oxide reductase subunit B cytochrome c-like" evidence="2">
    <location>
        <begin position="44"/>
        <end position="218"/>
    </location>
</feature>
<dbReference type="InterPro" id="IPR000883">
    <property type="entry name" value="Cyt_C_Oxase_1"/>
</dbReference>
<dbReference type="InterPro" id="IPR054309">
    <property type="entry name" value="NorB_cytochrome_c-like"/>
</dbReference>
<dbReference type="GO" id="GO:0016020">
    <property type="term" value="C:membrane"/>
    <property type="evidence" value="ECO:0007669"/>
    <property type="project" value="InterPro"/>
</dbReference>
<accession>A0A0D4ZYX6</accession>
<feature type="transmembrane region" description="Helical" evidence="1">
    <location>
        <begin position="230"/>
        <end position="252"/>
    </location>
</feature>
<feature type="transmembrane region" description="Helical" evidence="1">
    <location>
        <begin position="722"/>
        <end position="741"/>
    </location>
</feature>
<feature type="transmembrane region" description="Helical" evidence="1">
    <location>
        <begin position="657"/>
        <end position="681"/>
    </location>
</feature>
<dbReference type="EC" id="1.7.2.5" evidence="3"/>
<feature type="transmembrane region" description="Helical" evidence="1">
    <location>
        <begin position="332"/>
        <end position="351"/>
    </location>
</feature>
<dbReference type="SUPFAM" id="SSF81442">
    <property type="entry name" value="Cytochrome c oxidase subunit I-like"/>
    <property type="match status" value="1"/>
</dbReference>